<dbReference type="Gene3D" id="2.160.20.10">
    <property type="entry name" value="Single-stranded right-handed beta-helix, Pectin lyase-like"/>
    <property type="match status" value="1"/>
</dbReference>
<accession>A0A7M2WXC7</accession>
<dbReference type="RefSeq" id="WP_206293122.1">
    <property type="nucleotide sequence ID" value="NZ_CP063458.1"/>
</dbReference>
<dbReference type="KEGG" id="hbs:IPV69_01375"/>
<dbReference type="Proteomes" id="UP000593765">
    <property type="component" value="Chromosome"/>
</dbReference>
<dbReference type="AlphaFoldDB" id="A0A7M2WXC7"/>
<feature type="region of interest" description="Disordered" evidence="1">
    <location>
        <begin position="1"/>
        <end position="40"/>
    </location>
</feature>
<evidence type="ECO:0000256" key="1">
    <source>
        <dbReference type="SAM" id="MobiDB-lite"/>
    </source>
</evidence>
<dbReference type="InterPro" id="IPR012334">
    <property type="entry name" value="Pectin_lyas_fold"/>
</dbReference>
<keyword evidence="3" id="KW-1185">Reference proteome</keyword>
<dbReference type="EMBL" id="CP063458">
    <property type="protein sequence ID" value="QOV90053.1"/>
    <property type="molecule type" value="Genomic_DNA"/>
</dbReference>
<organism evidence="2 3">
    <name type="scientific">Humisphaera borealis</name>
    <dbReference type="NCBI Taxonomy" id="2807512"/>
    <lineage>
        <taxon>Bacteria</taxon>
        <taxon>Pseudomonadati</taxon>
        <taxon>Planctomycetota</taxon>
        <taxon>Phycisphaerae</taxon>
        <taxon>Tepidisphaerales</taxon>
        <taxon>Tepidisphaeraceae</taxon>
        <taxon>Humisphaera</taxon>
    </lineage>
</organism>
<protein>
    <recommendedName>
        <fullName evidence="4">Right handed beta helix domain-containing protein</fullName>
    </recommendedName>
</protein>
<evidence type="ECO:0000313" key="3">
    <source>
        <dbReference type="Proteomes" id="UP000593765"/>
    </source>
</evidence>
<evidence type="ECO:0000313" key="2">
    <source>
        <dbReference type="EMBL" id="QOV90053.1"/>
    </source>
</evidence>
<dbReference type="InterPro" id="IPR011050">
    <property type="entry name" value="Pectin_lyase_fold/virulence"/>
</dbReference>
<proteinExistence type="predicted"/>
<name>A0A7M2WXC7_9BACT</name>
<dbReference type="InterPro" id="IPR006626">
    <property type="entry name" value="PbH1"/>
</dbReference>
<evidence type="ECO:0008006" key="4">
    <source>
        <dbReference type="Google" id="ProtNLM"/>
    </source>
</evidence>
<sequence>MPISQSAMARSLTRGRNFRSVSPAQPAVADRGTSRIGQGRSQAMIESLETRTHLSVSKDAAGFTVVTPENGSRVIYVSALGKDTNTGLSSTSPIKSISKGISLLRSGTGDQLLFKRGETFSGNFGIWSKSGHSASEPLVIGSYGTGSRAVINTGASYGLAIGSKNPVNNLYIQGIKLIGDGVAVADGIAVAGTINNMFMEDVEITKYVNNIVLQKYFGPVTNITVRRSIITDAFSRSSRNSQGLFAEGVAGLTLEENVFDHNGWGNGKSATVYYHNAYVRSTTSGLVARGNVFSNGSSHGLQARGGGIIENNVFINNATGLSFGLVNGSPVTPGGVTGRVVNNVFVDTHNIGGNPRGVAMEIGNVKRGGTLISGNVIANGDPLAKLPAITLAVGSGNDNASQAVGINDLTISNNVVYNWSIGFWVNAGMAPGTGQKALNNLNVSNNHFQNIATYNAIIRSSMAGSYSNNFFTTKVLNKAATNPGGIRKTITYVDASRTPGKSVGGTNQTYVSLARTLGKSAWNVSYLAKTIVDYMKAGFTAK</sequence>
<reference evidence="2 3" key="1">
    <citation type="submission" date="2020-10" db="EMBL/GenBank/DDBJ databases">
        <title>Wide distribution of Phycisphaera-like planctomycetes from WD2101 soil group in peatlands and genome analysis of the first cultivated representative.</title>
        <authorList>
            <person name="Dedysh S.N."/>
            <person name="Beletsky A.V."/>
            <person name="Ivanova A."/>
            <person name="Kulichevskaya I.S."/>
            <person name="Suzina N.E."/>
            <person name="Philippov D.A."/>
            <person name="Rakitin A.L."/>
            <person name="Mardanov A.V."/>
            <person name="Ravin N.V."/>
        </authorList>
    </citation>
    <scope>NUCLEOTIDE SEQUENCE [LARGE SCALE GENOMIC DNA]</scope>
    <source>
        <strain evidence="2 3">M1803</strain>
    </source>
</reference>
<dbReference type="SUPFAM" id="SSF51126">
    <property type="entry name" value="Pectin lyase-like"/>
    <property type="match status" value="1"/>
</dbReference>
<dbReference type="SMART" id="SM00710">
    <property type="entry name" value="PbH1"/>
    <property type="match status" value="6"/>
</dbReference>
<gene>
    <name evidence="2" type="ORF">IPV69_01375</name>
</gene>